<reference evidence="2 3" key="1">
    <citation type="journal article" date="2018" name="Front. Microbiol.">
        <title>Genome-Wide Analysis of Corynespora cassiicola Leaf Fall Disease Putative Effectors.</title>
        <authorList>
            <person name="Lopez D."/>
            <person name="Ribeiro S."/>
            <person name="Label P."/>
            <person name="Fumanal B."/>
            <person name="Venisse J.S."/>
            <person name="Kohler A."/>
            <person name="de Oliveira R.R."/>
            <person name="Labutti K."/>
            <person name="Lipzen A."/>
            <person name="Lail K."/>
            <person name="Bauer D."/>
            <person name="Ohm R.A."/>
            <person name="Barry K.W."/>
            <person name="Spatafora J."/>
            <person name="Grigoriev I.V."/>
            <person name="Martin F.M."/>
            <person name="Pujade-Renaud V."/>
        </authorList>
    </citation>
    <scope>NUCLEOTIDE SEQUENCE [LARGE SCALE GENOMIC DNA]</scope>
    <source>
        <strain evidence="2 3">Philippines</strain>
    </source>
</reference>
<feature type="region of interest" description="Disordered" evidence="1">
    <location>
        <begin position="1"/>
        <end position="85"/>
    </location>
</feature>
<gene>
    <name evidence="2" type="ORF">BS50DRAFT_274228</name>
</gene>
<sequence length="161" mass="17147">MLLSRSAQFCSAPRSPPPPALPAPPAPPASPASPPSSSDVTMVRNLINQKGPSLSPLCPMGTPPPSSPTMTKPAPALQNEKRPSIETEMPQFIRIHRRAYFPALARIFVAIAGSGPPTHAECANPSILPLQSQPIYVLLSVHEAMMAMRSGVPLGGYWHRC</sequence>
<evidence type="ECO:0000313" key="2">
    <source>
        <dbReference type="EMBL" id="PSN71108.1"/>
    </source>
</evidence>
<accession>A0A2T2P182</accession>
<organism evidence="2 3">
    <name type="scientific">Corynespora cassiicola Philippines</name>
    <dbReference type="NCBI Taxonomy" id="1448308"/>
    <lineage>
        <taxon>Eukaryota</taxon>
        <taxon>Fungi</taxon>
        <taxon>Dikarya</taxon>
        <taxon>Ascomycota</taxon>
        <taxon>Pezizomycotina</taxon>
        <taxon>Dothideomycetes</taxon>
        <taxon>Pleosporomycetidae</taxon>
        <taxon>Pleosporales</taxon>
        <taxon>Corynesporascaceae</taxon>
        <taxon>Corynespora</taxon>
    </lineage>
</organism>
<proteinExistence type="predicted"/>
<dbReference type="Proteomes" id="UP000240883">
    <property type="component" value="Unassembled WGS sequence"/>
</dbReference>
<keyword evidence="3" id="KW-1185">Reference proteome</keyword>
<protein>
    <submittedName>
        <fullName evidence="2">Uncharacterized protein</fullName>
    </submittedName>
</protein>
<evidence type="ECO:0000313" key="3">
    <source>
        <dbReference type="Proteomes" id="UP000240883"/>
    </source>
</evidence>
<evidence type="ECO:0000256" key="1">
    <source>
        <dbReference type="SAM" id="MobiDB-lite"/>
    </source>
</evidence>
<feature type="compositionally biased region" description="Pro residues" evidence="1">
    <location>
        <begin position="14"/>
        <end position="34"/>
    </location>
</feature>
<dbReference type="EMBL" id="KZ678131">
    <property type="protein sequence ID" value="PSN71108.1"/>
    <property type="molecule type" value="Genomic_DNA"/>
</dbReference>
<name>A0A2T2P182_CORCC</name>
<dbReference type="AlphaFoldDB" id="A0A2T2P182"/>